<dbReference type="InterPro" id="IPR037123">
    <property type="entry name" value="PRibGlycinamide_synth_C_sf"/>
</dbReference>
<keyword evidence="7 12" id="KW-0067">ATP-binding</keyword>
<comment type="similarity">
    <text evidence="8 11">Belongs to the GARS family.</text>
</comment>
<protein>
    <recommendedName>
        <fullName evidence="3 11">Phosphoribosylamine--glycine ligase</fullName>
        <ecNumber evidence="3 11">6.3.4.13</ecNumber>
    </recommendedName>
    <alternativeName>
        <fullName evidence="11">GARS</fullName>
    </alternativeName>
    <alternativeName>
        <fullName evidence="9 11">Glycinamide ribonucleotide synthetase</fullName>
    </alternativeName>
    <alternativeName>
        <fullName evidence="10 11">Phosphoribosylglycinamide synthetase</fullName>
    </alternativeName>
</protein>
<evidence type="ECO:0000256" key="1">
    <source>
        <dbReference type="ARBA" id="ARBA00001936"/>
    </source>
</evidence>
<organism evidence="14 15">
    <name type="scientific">Dermabacter vaginalis</name>
    <dbReference type="NCBI Taxonomy" id="1630135"/>
    <lineage>
        <taxon>Bacteria</taxon>
        <taxon>Bacillati</taxon>
        <taxon>Actinomycetota</taxon>
        <taxon>Actinomycetes</taxon>
        <taxon>Micrococcales</taxon>
        <taxon>Dermabacteraceae</taxon>
        <taxon>Dermabacter</taxon>
    </lineage>
</organism>
<dbReference type="InterPro" id="IPR000115">
    <property type="entry name" value="PRibGlycinamide_synth"/>
</dbReference>
<dbReference type="InterPro" id="IPR011761">
    <property type="entry name" value="ATP-grasp"/>
</dbReference>
<dbReference type="PANTHER" id="PTHR43472:SF1">
    <property type="entry name" value="PHOSPHORIBOSYLAMINE--GLYCINE LIGASE, CHLOROPLASTIC"/>
    <property type="match status" value="1"/>
</dbReference>
<dbReference type="RefSeq" id="WP_150333547.1">
    <property type="nucleotide sequence ID" value="NZ_CP044108.1"/>
</dbReference>
<dbReference type="NCBIfam" id="TIGR00877">
    <property type="entry name" value="purD"/>
    <property type="match status" value="1"/>
</dbReference>
<dbReference type="EMBL" id="CP044108">
    <property type="protein sequence ID" value="QEU12351.1"/>
    <property type="molecule type" value="Genomic_DNA"/>
</dbReference>
<comment type="cofactor">
    <cofactor evidence="1">
        <name>Mn(2+)</name>
        <dbReference type="ChEBI" id="CHEBI:29035"/>
    </cofactor>
</comment>
<feature type="domain" description="ATP-grasp" evidence="13">
    <location>
        <begin position="107"/>
        <end position="315"/>
    </location>
</feature>
<dbReference type="PANTHER" id="PTHR43472">
    <property type="entry name" value="PHOSPHORIBOSYLAMINE--GLYCINE LIGASE"/>
    <property type="match status" value="1"/>
</dbReference>
<dbReference type="InterPro" id="IPR020561">
    <property type="entry name" value="PRibGlycinamid_synth_ATP-grasp"/>
</dbReference>
<dbReference type="SMART" id="SM01210">
    <property type="entry name" value="GARS_C"/>
    <property type="match status" value="1"/>
</dbReference>
<dbReference type="InterPro" id="IPR020560">
    <property type="entry name" value="PRibGlycinamide_synth_C-dom"/>
</dbReference>
<sequence length="434" mass="45403">MKILVVGTGAREHALVRRLSKDSSSHDLHAAPGNPGMAEHATLHDVALGDGPALTRLACDLGIELVVIGPEAPLVAGLADEMRADGLTVFGPSKAAAKLEGSKDFAKRVMNDAGIPTARSITVTDPAALETAIDQLNPGGKVPYVVKADGLAAGKGVVVTASRDEALEHARACLTSTADDAGVVLEEFLDGPELSVFCVSDGERVLPLVPAQDFKRAFKGDEGPNTGGMGAYSPLPWLDEAAAMRASVEKIAEPLVRAMRERGTPFIGLLFCGLAATRDGLKVIEFNVRFGDPETLVVLERLESDLGALLHAAATGNLTQVAAPTWHEESAVAVVLASEGYPLAAHTGREITGLDSVEQEGCAVIHAGTKRDADGTLLSSGGRVLSVVAREDTLENARVRAQSAIAHVLLDGSHYRTDIAERAAHGEIERTVRL</sequence>
<evidence type="ECO:0000259" key="13">
    <source>
        <dbReference type="PROSITE" id="PS50975"/>
    </source>
</evidence>
<dbReference type="Gene3D" id="3.40.50.20">
    <property type="match status" value="1"/>
</dbReference>
<accession>A0ABX6A574</accession>
<keyword evidence="4 11" id="KW-0436">Ligase</keyword>
<evidence type="ECO:0000313" key="14">
    <source>
        <dbReference type="EMBL" id="QEU12351.1"/>
    </source>
</evidence>
<dbReference type="EC" id="6.3.4.13" evidence="3 11"/>
<reference evidence="14 15" key="1">
    <citation type="submission" date="2019-09" db="EMBL/GenBank/DDBJ databases">
        <title>FDA dAtabase for Regulatory Grade micrObial Sequences (FDA-ARGOS): Supporting development and validation of Infectious Disease Dx tests.</title>
        <authorList>
            <person name="Sciortino C."/>
            <person name="Tallon L."/>
            <person name="Sadzewicz L."/>
            <person name="Vavikolanu K."/>
            <person name="Mehta A."/>
            <person name="Aluvathingal J."/>
            <person name="Nadendla S."/>
            <person name="Nandy P."/>
            <person name="Geyer C."/>
            <person name="Yan Y."/>
            <person name="Sichtig H."/>
        </authorList>
    </citation>
    <scope>NUCLEOTIDE SEQUENCE [LARGE SCALE GENOMIC DNA]</scope>
    <source>
        <strain evidence="14 15">FDAARGOS_640</strain>
    </source>
</reference>
<dbReference type="Gene3D" id="3.30.470.20">
    <property type="entry name" value="ATP-grasp fold, B domain"/>
    <property type="match status" value="1"/>
</dbReference>
<comment type="pathway">
    <text evidence="2 11">Purine metabolism; IMP biosynthesis via de novo pathway; N(1)-(5-phospho-D-ribosyl)glycinamide from 5-phospho-alpha-D-ribose 1-diphosphate: step 2/2.</text>
</comment>
<dbReference type="Pfam" id="PF01071">
    <property type="entry name" value="GARS_A"/>
    <property type="match status" value="1"/>
</dbReference>
<evidence type="ECO:0000256" key="10">
    <source>
        <dbReference type="ARBA" id="ARBA00042864"/>
    </source>
</evidence>
<dbReference type="Proteomes" id="UP000323865">
    <property type="component" value="Chromosome"/>
</dbReference>
<dbReference type="SUPFAM" id="SSF52440">
    <property type="entry name" value="PreATP-grasp domain"/>
    <property type="match status" value="1"/>
</dbReference>
<evidence type="ECO:0000256" key="9">
    <source>
        <dbReference type="ARBA" id="ARBA00042242"/>
    </source>
</evidence>
<dbReference type="HAMAP" id="MF_00138">
    <property type="entry name" value="GARS"/>
    <property type="match status" value="1"/>
</dbReference>
<keyword evidence="6 11" id="KW-0658">Purine biosynthesis</keyword>
<evidence type="ECO:0000256" key="4">
    <source>
        <dbReference type="ARBA" id="ARBA00022598"/>
    </source>
</evidence>
<dbReference type="SMART" id="SM01209">
    <property type="entry name" value="GARS_A"/>
    <property type="match status" value="1"/>
</dbReference>
<gene>
    <name evidence="11 14" type="primary">purD</name>
    <name evidence="14" type="ORF">FOB48_08575</name>
</gene>
<dbReference type="Gene3D" id="3.90.600.10">
    <property type="entry name" value="Phosphoribosylglycinamide synthetase, C-terminal domain"/>
    <property type="match status" value="1"/>
</dbReference>
<evidence type="ECO:0000256" key="11">
    <source>
        <dbReference type="HAMAP-Rule" id="MF_00138"/>
    </source>
</evidence>
<proteinExistence type="inferred from homology"/>
<dbReference type="InterPro" id="IPR016185">
    <property type="entry name" value="PreATP-grasp_dom_sf"/>
</dbReference>
<keyword evidence="15" id="KW-1185">Reference proteome</keyword>
<dbReference type="InterPro" id="IPR020562">
    <property type="entry name" value="PRibGlycinamide_synth_N"/>
</dbReference>
<evidence type="ECO:0000256" key="5">
    <source>
        <dbReference type="ARBA" id="ARBA00022741"/>
    </source>
</evidence>
<evidence type="ECO:0000256" key="2">
    <source>
        <dbReference type="ARBA" id="ARBA00005174"/>
    </source>
</evidence>
<dbReference type="PROSITE" id="PS50975">
    <property type="entry name" value="ATP_GRASP"/>
    <property type="match status" value="1"/>
</dbReference>
<dbReference type="InterPro" id="IPR013815">
    <property type="entry name" value="ATP_grasp_subdomain_1"/>
</dbReference>
<keyword evidence="5 12" id="KW-0547">Nucleotide-binding</keyword>
<dbReference type="SUPFAM" id="SSF51246">
    <property type="entry name" value="Rudiment single hybrid motif"/>
    <property type="match status" value="1"/>
</dbReference>
<dbReference type="SUPFAM" id="SSF56059">
    <property type="entry name" value="Glutathione synthetase ATP-binding domain-like"/>
    <property type="match status" value="1"/>
</dbReference>
<evidence type="ECO:0000256" key="8">
    <source>
        <dbReference type="ARBA" id="ARBA00038345"/>
    </source>
</evidence>
<evidence type="ECO:0000256" key="3">
    <source>
        <dbReference type="ARBA" id="ARBA00013255"/>
    </source>
</evidence>
<dbReference type="Pfam" id="PF02843">
    <property type="entry name" value="GARS_C"/>
    <property type="match status" value="1"/>
</dbReference>
<dbReference type="GO" id="GO:0004637">
    <property type="term" value="F:phosphoribosylamine-glycine ligase activity"/>
    <property type="evidence" value="ECO:0007669"/>
    <property type="project" value="UniProtKB-EC"/>
</dbReference>
<dbReference type="InterPro" id="IPR011054">
    <property type="entry name" value="Rudment_hybrid_motif"/>
</dbReference>
<evidence type="ECO:0000256" key="12">
    <source>
        <dbReference type="PROSITE-ProRule" id="PRU00409"/>
    </source>
</evidence>
<dbReference type="Pfam" id="PF02844">
    <property type="entry name" value="GARS_N"/>
    <property type="match status" value="1"/>
</dbReference>
<evidence type="ECO:0000256" key="6">
    <source>
        <dbReference type="ARBA" id="ARBA00022755"/>
    </source>
</evidence>
<dbReference type="Gene3D" id="3.30.1490.20">
    <property type="entry name" value="ATP-grasp fold, A domain"/>
    <property type="match status" value="1"/>
</dbReference>
<evidence type="ECO:0000313" key="15">
    <source>
        <dbReference type="Proteomes" id="UP000323865"/>
    </source>
</evidence>
<evidence type="ECO:0000256" key="7">
    <source>
        <dbReference type="ARBA" id="ARBA00022840"/>
    </source>
</evidence>
<comment type="catalytic activity">
    <reaction evidence="11">
        <text>5-phospho-beta-D-ribosylamine + glycine + ATP = N(1)-(5-phospho-beta-D-ribosyl)glycinamide + ADP + phosphate + H(+)</text>
        <dbReference type="Rhea" id="RHEA:17453"/>
        <dbReference type="ChEBI" id="CHEBI:15378"/>
        <dbReference type="ChEBI" id="CHEBI:30616"/>
        <dbReference type="ChEBI" id="CHEBI:43474"/>
        <dbReference type="ChEBI" id="CHEBI:57305"/>
        <dbReference type="ChEBI" id="CHEBI:58681"/>
        <dbReference type="ChEBI" id="CHEBI:143788"/>
        <dbReference type="ChEBI" id="CHEBI:456216"/>
        <dbReference type="EC" id="6.3.4.13"/>
    </reaction>
</comment>
<name>A0ABX6A574_9MICO</name>